<evidence type="ECO:0000256" key="8">
    <source>
        <dbReference type="ARBA" id="ARBA00023186"/>
    </source>
</evidence>
<keyword evidence="4" id="KW-0813">Transport</keyword>
<proteinExistence type="inferred from homology"/>
<organism evidence="9 10">
    <name type="scientific">Taenia crassiceps</name>
    <dbReference type="NCBI Taxonomy" id="6207"/>
    <lineage>
        <taxon>Eukaryota</taxon>
        <taxon>Metazoa</taxon>
        <taxon>Spiralia</taxon>
        <taxon>Lophotrochozoa</taxon>
        <taxon>Platyhelminthes</taxon>
        <taxon>Cestoda</taxon>
        <taxon>Eucestoda</taxon>
        <taxon>Cyclophyllidea</taxon>
        <taxon>Taeniidae</taxon>
        <taxon>Taenia</taxon>
    </lineage>
</organism>
<evidence type="ECO:0000256" key="7">
    <source>
        <dbReference type="ARBA" id="ARBA00023157"/>
    </source>
</evidence>
<sequence>MHNSHWPKWPINGVPSPSPVRLAHLSCPLVYKFLNAEGMSNFLVLCVFALVVSAGGSNYDAYLADLNLRNREVHEAFRRSYPNGAYVLDYVLTSPDFYQVHPILREYESGGEYGGVDNNDSWDRLLGSLAFAQDIASNPNTEVAEKRFHSWLAEQQPPRTNDTPVRALVYPAYAGSEFAPQDTTWGTHRVSGGSSEVGRWMDYAVFGAQAQEDDKYSENEEELTALESRLKSDVKLDRLPAYCDPPNPCPIGYDPAALATPCDSDVVNTAEFNRDWILQKMQNGECLCDEEHMETCPRVTRARNGALGSLRRRRLEEALLESNPYLRGQKRLDAAAENHHKHEYLIYKNPYSRGNRLRSIVKKTGPHFWRG</sequence>
<accession>A0ABR4QFW3</accession>
<keyword evidence="5" id="KW-0964">Secreted</keyword>
<evidence type="ECO:0000256" key="6">
    <source>
        <dbReference type="ARBA" id="ARBA00022729"/>
    </source>
</evidence>
<dbReference type="InterPro" id="IPR007945">
    <property type="entry name" value="Secretogranin_V"/>
</dbReference>
<keyword evidence="8" id="KW-0143">Chaperone</keyword>
<dbReference type="PANTHER" id="PTHR12738">
    <property type="entry name" value="NEUROENDOCRINE PROTEIN 7B2"/>
    <property type="match status" value="1"/>
</dbReference>
<evidence type="ECO:0000256" key="3">
    <source>
        <dbReference type="ARBA" id="ARBA00019589"/>
    </source>
</evidence>
<evidence type="ECO:0000313" key="10">
    <source>
        <dbReference type="Proteomes" id="UP001651158"/>
    </source>
</evidence>
<evidence type="ECO:0000256" key="5">
    <source>
        <dbReference type="ARBA" id="ARBA00022525"/>
    </source>
</evidence>
<keyword evidence="6" id="KW-0732">Signal</keyword>
<evidence type="ECO:0000256" key="2">
    <source>
        <dbReference type="ARBA" id="ARBA00006348"/>
    </source>
</evidence>
<evidence type="ECO:0000256" key="4">
    <source>
        <dbReference type="ARBA" id="ARBA00022448"/>
    </source>
</evidence>
<reference evidence="9 10" key="1">
    <citation type="journal article" date="2022" name="Front. Cell. Infect. Microbiol.">
        <title>The Genomes of Two Strains of Taenia crassiceps the Animal Model for the Study of Human Cysticercosis.</title>
        <authorList>
            <person name="Bobes R.J."/>
            <person name="Estrada K."/>
            <person name="Rios-Valencia D.G."/>
            <person name="Calderon-Gallegos A."/>
            <person name="de la Torre P."/>
            <person name="Carrero J.C."/>
            <person name="Sanchez-Flores A."/>
            <person name="Laclette J.P."/>
        </authorList>
    </citation>
    <scope>NUCLEOTIDE SEQUENCE [LARGE SCALE GENOMIC DNA]</scope>
    <source>
        <strain evidence="9">WFUcys</strain>
    </source>
</reference>
<comment type="subcellular location">
    <subcellularLocation>
        <location evidence="1">Secreted</location>
    </subcellularLocation>
</comment>
<protein>
    <recommendedName>
        <fullName evidence="3">Neuroendocrine protein 7B2</fullName>
    </recommendedName>
</protein>
<keyword evidence="10" id="KW-1185">Reference proteome</keyword>
<keyword evidence="7" id="KW-1015">Disulfide bond</keyword>
<evidence type="ECO:0000313" key="9">
    <source>
        <dbReference type="EMBL" id="KAL5108663.1"/>
    </source>
</evidence>
<dbReference type="Proteomes" id="UP001651158">
    <property type="component" value="Unassembled WGS sequence"/>
</dbReference>
<comment type="caution">
    <text evidence="9">The sequence shown here is derived from an EMBL/GenBank/DDBJ whole genome shotgun (WGS) entry which is preliminary data.</text>
</comment>
<comment type="similarity">
    <text evidence="2">Belongs to the 7B2 family.</text>
</comment>
<gene>
    <name evidence="9" type="ORF">TcWFU_002967</name>
</gene>
<evidence type="ECO:0000256" key="1">
    <source>
        <dbReference type="ARBA" id="ARBA00004613"/>
    </source>
</evidence>
<dbReference type="EMBL" id="JAKROA010000003">
    <property type="protein sequence ID" value="KAL5108663.1"/>
    <property type="molecule type" value="Genomic_DNA"/>
</dbReference>
<dbReference type="Pfam" id="PF05281">
    <property type="entry name" value="Secretogranin_V"/>
    <property type="match status" value="1"/>
</dbReference>
<name>A0ABR4QFW3_9CEST</name>
<dbReference type="PANTHER" id="PTHR12738:SF0">
    <property type="entry name" value="NEUROENDOCRINE PROTEIN 7B2"/>
    <property type="match status" value="1"/>
</dbReference>